<evidence type="ECO:0000313" key="1">
    <source>
        <dbReference type="EMBL" id="KJZ73869.1"/>
    </source>
</evidence>
<name>A0A0F8A4N1_9HYPO</name>
<organism evidence="1 2">
    <name type="scientific">Hirsutella minnesotensis 3608</name>
    <dbReference type="NCBI Taxonomy" id="1043627"/>
    <lineage>
        <taxon>Eukaryota</taxon>
        <taxon>Fungi</taxon>
        <taxon>Dikarya</taxon>
        <taxon>Ascomycota</taxon>
        <taxon>Pezizomycotina</taxon>
        <taxon>Sordariomycetes</taxon>
        <taxon>Hypocreomycetidae</taxon>
        <taxon>Hypocreales</taxon>
        <taxon>Ophiocordycipitaceae</taxon>
        <taxon>Hirsutella</taxon>
    </lineage>
</organism>
<dbReference type="OrthoDB" id="5058048at2759"/>
<protein>
    <submittedName>
        <fullName evidence="1">Uncharacterized protein</fullName>
    </submittedName>
</protein>
<gene>
    <name evidence="1" type="ORF">HIM_06762</name>
</gene>
<reference evidence="1 2" key="1">
    <citation type="journal article" date="2014" name="Genome Biol. Evol.">
        <title>Comparative genomics and transcriptomics analyses reveal divergent lifestyle features of nematode endoparasitic fungus Hirsutella minnesotensis.</title>
        <authorList>
            <person name="Lai Y."/>
            <person name="Liu K."/>
            <person name="Zhang X."/>
            <person name="Zhang X."/>
            <person name="Li K."/>
            <person name="Wang N."/>
            <person name="Shu C."/>
            <person name="Wu Y."/>
            <person name="Wang C."/>
            <person name="Bushley K.E."/>
            <person name="Xiang M."/>
            <person name="Liu X."/>
        </authorList>
    </citation>
    <scope>NUCLEOTIDE SEQUENCE [LARGE SCALE GENOMIC DNA]</scope>
    <source>
        <strain evidence="1 2">3608</strain>
    </source>
</reference>
<sequence length="85" mass="8676">MPPPHASTVFVVVYSDSAAAAVLGVYADLGDANDECRKQAAQAGVAVDMGTSEHGDAARWTAADGASCWVESHAVKAKRSLSTAV</sequence>
<dbReference type="EMBL" id="KQ030531">
    <property type="protein sequence ID" value="KJZ73869.1"/>
    <property type="molecule type" value="Genomic_DNA"/>
</dbReference>
<dbReference type="Proteomes" id="UP000054481">
    <property type="component" value="Unassembled WGS sequence"/>
</dbReference>
<keyword evidence="2" id="KW-1185">Reference proteome</keyword>
<evidence type="ECO:0000313" key="2">
    <source>
        <dbReference type="Proteomes" id="UP000054481"/>
    </source>
</evidence>
<proteinExistence type="predicted"/>
<accession>A0A0F8A4N1</accession>
<dbReference type="AlphaFoldDB" id="A0A0F8A4N1"/>